<proteinExistence type="predicted"/>
<dbReference type="AlphaFoldDB" id="A0AA49J9X5"/>
<reference evidence="4" key="1">
    <citation type="submission" date="2023-08" db="EMBL/GenBank/DDBJ databases">
        <title>Comparative genomics and taxonomic characterization of three novel marine species of genus Marivirga.</title>
        <authorList>
            <person name="Muhammad N."/>
            <person name="Kim S.-G."/>
        </authorList>
    </citation>
    <scope>NUCLEOTIDE SEQUENCE</scope>
    <source>
        <strain evidence="4">BKB1-2</strain>
    </source>
</reference>
<dbReference type="InterPro" id="IPR021255">
    <property type="entry name" value="DUF2807"/>
</dbReference>
<dbReference type="Gene3D" id="2.160.20.120">
    <property type="match status" value="1"/>
</dbReference>
<protein>
    <submittedName>
        <fullName evidence="4">Head GIN domain-containing protein</fullName>
    </submittedName>
</protein>
<sequence>MKKSLLALIFVLLSVQLFAQETETRSIDDFTSVSSSQSIRVILKKGSQPEVEVSTTGELEDVITDVKGEDLVIEMASNKSYRNIEVEVTVYYQELEELKASSSSRLSAEGLIKANNIEIKGSSSARIDVEVEATNVEISGSSSARIDVGVKAGNIEAKASSSCRITLSGKSDNFEAKVSSSARISATDFTCDNADVSASSSGRVEFNVEKELVAKASSSGKISYGGSPAIVDADSSSGGKVSRM</sequence>
<name>A0AA49J9X5_9BACT</name>
<evidence type="ECO:0000259" key="3">
    <source>
        <dbReference type="Pfam" id="PF10988"/>
    </source>
</evidence>
<gene>
    <name evidence="4" type="ORF">QYS47_15765</name>
</gene>
<feature type="compositionally biased region" description="Polar residues" evidence="1">
    <location>
        <begin position="234"/>
        <end position="244"/>
    </location>
</feature>
<feature type="domain" description="Putative auto-transporter adhesin head GIN" evidence="3">
    <location>
        <begin position="29"/>
        <end position="146"/>
    </location>
</feature>
<dbReference type="EMBL" id="CP129968">
    <property type="protein sequence ID" value="WKK78972.2"/>
    <property type="molecule type" value="Genomic_DNA"/>
</dbReference>
<dbReference type="KEGG" id="marp:QYS47_15765"/>
<feature type="region of interest" description="Disordered" evidence="1">
    <location>
        <begin position="219"/>
        <end position="244"/>
    </location>
</feature>
<feature type="signal peptide" evidence="2">
    <location>
        <begin position="1"/>
        <end position="19"/>
    </location>
</feature>
<organism evidence="4">
    <name type="scientific">Marivirga arenosa</name>
    <dbReference type="NCBI Taxonomy" id="3059076"/>
    <lineage>
        <taxon>Bacteria</taxon>
        <taxon>Pseudomonadati</taxon>
        <taxon>Bacteroidota</taxon>
        <taxon>Cytophagia</taxon>
        <taxon>Cytophagales</taxon>
        <taxon>Marivirgaceae</taxon>
        <taxon>Marivirga</taxon>
    </lineage>
</organism>
<feature type="chain" id="PRO_5041442340" evidence="2">
    <location>
        <begin position="20"/>
        <end position="244"/>
    </location>
</feature>
<evidence type="ECO:0000256" key="1">
    <source>
        <dbReference type="SAM" id="MobiDB-lite"/>
    </source>
</evidence>
<dbReference type="RefSeq" id="WP_322347233.1">
    <property type="nucleotide sequence ID" value="NZ_CP129968.2"/>
</dbReference>
<evidence type="ECO:0000256" key="2">
    <source>
        <dbReference type="SAM" id="SignalP"/>
    </source>
</evidence>
<dbReference type="Pfam" id="PF10988">
    <property type="entry name" value="DUF2807"/>
    <property type="match status" value="1"/>
</dbReference>
<keyword evidence="2" id="KW-0732">Signal</keyword>
<accession>A0AA49J9X5</accession>
<evidence type="ECO:0000313" key="4">
    <source>
        <dbReference type="EMBL" id="WKK78972.2"/>
    </source>
</evidence>
<dbReference type="Proteomes" id="UP001232019">
    <property type="component" value="Chromosome"/>
</dbReference>